<dbReference type="Proteomes" id="UP000078356">
    <property type="component" value="Unassembled WGS sequence"/>
</dbReference>
<dbReference type="EMBL" id="LWCR01000016">
    <property type="protein sequence ID" value="OAN29308.1"/>
    <property type="molecule type" value="Genomic_DNA"/>
</dbReference>
<accession>A0A178LF55</accession>
<reference evidence="1 2" key="1">
    <citation type="submission" date="2016-04" db="EMBL/GenBank/DDBJ databases">
        <title>Draft Genome Sequences of Staphylococcus capitis Strain H36, S. capitis Strain H65, S. cohnii Strain H62, S. hominis Strain H69, Mycobacterium iranicum Strain H39, Plantibacter sp. Strain H53, Pseudomonas oryzihabitans Strain H72, and Microbacterium sp. Strain H83, isolated from residential settings.</title>
        <authorList>
            <person name="Lymperopoulou D."/>
            <person name="Adams R.I."/>
            <person name="Lindow S."/>
            <person name="Coil D.A."/>
            <person name="Jospin G."/>
            <person name="Eisen J.A."/>
        </authorList>
    </citation>
    <scope>NUCLEOTIDE SEQUENCE [LARGE SCALE GENOMIC DNA]</scope>
    <source>
        <strain evidence="1 2">H72</strain>
    </source>
</reference>
<protein>
    <submittedName>
        <fullName evidence="1">Gluconate 2-dehydrogenase</fullName>
    </submittedName>
</protein>
<sequence length="177" mass="19236">MHKTETAVSHDRFAASSSLLALGLSANAQSGYKPEFFNATQWRTLVALCAHLQADSQQADARLPEFIDRHMLTPYAHGDRSNIVDPFDEQAQVQQGANLRDLLRDGLAVVDSYCTERLGAGFAELAAGEQAQVVTAAEAGTLNPPAKEFIDLLRNESERSQYAHSLFAAYDDTPAVA</sequence>
<dbReference type="Pfam" id="PF13618">
    <property type="entry name" value="Gluconate_2-dh3"/>
    <property type="match status" value="1"/>
</dbReference>
<dbReference type="AlphaFoldDB" id="A0A178LF55"/>
<evidence type="ECO:0000313" key="1">
    <source>
        <dbReference type="EMBL" id="OAN29308.1"/>
    </source>
</evidence>
<proteinExistence type="predicted"/>
<name>A0A178LF55_9PSED</name>
<organism evidence="1 2">
    <name type="scientific">Pseudomonas oryzihabitans</name>
    <dbReference type="NCBI Taxonomy" id="47885"/>
    <lineage>
        <taxon>Bacteria</taxon>
        <taxon>Pseudomonadati</taxon>
        <taxon>Pseudomonadota</taxon>
        <taxon>Gammaproteobacteria</taxon>
        <taxon>Pseudomonadales</taxon>
        <taxon>Pseudomonadaceae</taxon>
        <taxon>Pseudomonas</taxon>
    </lineage>
</organism>
<gene>
    <name evidence="1" type="ORF">A4V15_18740</name>
</gene>
<dbReference type="InterPro" id="IPR027056">
    <property type="entry name" value="Gluconate_2DH_su3"/>
</dbReference>
<dbReference type="OrthoDB" id="6873559at2"/>
<evidence type="ECO:0000313" key="2">
    <source>
        <dbReference type="Proteomes" id="UP000078356"/>
    </source>
</evidence>
<dbReference type="RefSeq" id="WP_064308031.1">
    <property type="nucleotide sequence ID" value="NZ_LWCR01000016.1"/>
</dbReference>
<comment type="caution">
    <text evidence="1">The sequence shown here is derived from an EMBL/GenBank/DDBJ whole genome shotgun (WGS) entry which is preliminary data.</text>
</comment>